<evidence type="ECO:0000256" key="3">
    <source>
        <dbReference type="ARBA" id="ARBA00023002"/>
    </source>
</evidence>
<dbReference type="InterPro" id="IPR016215">
    <property type="entry name" value="NTA_MOA"/>
</dbReference>
<dbReference type="SUPFAM" id="SSF51679">
    <property type="entry name" value="Bacterial luciferase-like"/>
    <property type="match status" value="1"/>
</dbReference>
<feature type="binding site" evidence="6">
    <location>
        <position position="107"/>
    </location>
    <ligand>
        <name>FMN</name>
        <dbReference type="ChEBI" id="CHEBI:58210"/>
    </ligand>
</feature>
<evidence type="ECO:0000313" key="8">
    <source>
        <dbReference type="EMBL" id="ANP73160.1"/>
    </source>
</evidence>
<evidence type="ECO:0000256" key="4">
    <source>
        <dbReference type="ARBA" id="ARBA00023033"/>
    </source>
</evidence>
<protein>
    <submittedName>
        <fullName evidence="8">Xenobiotic compound monooxygenase subunit A</fullName>
    </submittedName>
</protein>
<evidence type="ECO:0000259" key="7">
    <source>
        <dbReference type="Pfam" id="PF00296"/>
    </source>
</evidence>
<dbReference type="EMBL" id="CP016282">
    <property type="protein sequence ID" value="ANP73160.1"/>
    <property type="molecule type" value="Genomic_DNA"/>
</dbReference>
<dbReference type="PANTHER" id="PTHR30011">
    <property type="entry name" value="ALKANESULFONATE MONOOXYGENASE-RELATED"/>
    <property type="match status" value="1"/>
</dbReference>
<name>A0A1B1BKM5_9MICO</name>
<gene>
    <name evidence="8" type="ORF">PA27867_2208</name>
</gene>
<proteinExistence type="inferred from homology"/>
<dbReference type="InterPro" id="IPR036661">
    <property type="entry name" value="Luciferase-like_sf"/>
</dbReference>
<accession>A0A1B1BKM5</accession>
<feature type="binding site" evidence="6">
    <location>
        <position position="232"/>
    </location>
    <ligand>
        <name>FMN</name>
        <dbReference type="ChEBI" id="CHEBI:58210"/>
    </ligand>
</feature>
<dbReference type="InterPro" id="IPR011251">
    <property type="entry name" value="Luciferase-like_dom"/>
</dbReference>
<dbReference type="PIRSF" id="PIRSF000337">
    <property type="entry name" value="NTA_MOA"/>
    <property type="match status" value="1"/>
</dbReference>
<organism evidence="8 9">
    <name type="scientific">Cryobacterium arcticum</name>
    <dbReference type="NCBI Taxonomy" id="670052"/>
    <lineage>
        <taxon>Bacteria</taxon>
        <taxon>Bacillati</taxon>
        <taxon>Actinomycetota</taxon>
        <taxon>Actinomycetes</taxon>
        <taxon>Micrococcales</taxon>
        <taxon>Microbacteriaceae</taxon>
        <taxon>Cryobacterium</taxon>
    </lineage>
</organism>
<dbReference type="Pfam" id="PF00296">
    <property type="entry name" value="Bac_luciferase"/>
    <property type="match status" value="1"/>
</dbReference>
<sequence>MKTRTSLNAPEHSDHLVLSAMVRTLGAFPSGWRYPGAHKDPAKDAEALKRVAKAAEKSGFDFLFLGDWLSADIDLEFSDPHLLSRADSLSTASYLAASTRRIGIVGTVNVAHSEPYATARSAASIDRLSHGRFGLNLTVGTDARGAANFGKAGYSPEFDRFEVADEYVQVLRGLWDGWDDSAFVHDTESGALIDRSRVTALDHVGRSYAVAGPLNVQRPVQGHVPLMHAGTSRRALEFAAEFADIYLAASATLDEARNLYAETKLRVGALGRPSESLSIIAPLLPVVGETRAEAYEVYDTLVELFQVDDGSDRAAKLDLPANRSAQSLRQLVGLPLADRSIDDVVTAPTAARFNNTGHRLLDVVADRSGRRVGGDRPVTYRHLLVAHLVRSPLVVGSPADIADHMERWFRAGAVDGFGILSAFLHEQFESFTRLVVPELARRGLVRGNYAASTLRGHLGASLPGRR</sequence>
<evidence type="ECO:0000256" key="1">
    <source>
        <dbReference type="ARBA" id="ARBA00022630"/>
    </source>
</evidence>
<dbReference type="GO" id="GO:0004497">
    <property type="term" value="F:monooxygenase activity"/>
    <property type="evidence" value="ECO:0007669"/>
    <property type="project" value="UniProtKB-KW"/>
</dbReference>
<feature type="domain" description="Luciferase-like" evidence="7">
    <location>
        <begin position="38"/>
        <end position="413"/>
    </location>
</feature>
<evidence type="ECO:0000313" key="9">
    <source>
        <dbReference type="Proteomes" id="UP000092582"/>
    </source>
</evidence>
<dbReference type="GO" id="GO:0016705">
    <property type="term" value="F:oxidoreductase activity, acting on paired donors, with incorporation or reduction of molecular oxygen"/>
    <property type="evidence" value="ECO:0007669"/>
    <property type="project" value="InterPro"/>
</dbReference>
<dbReference type="Gene3D" id="3.20.20.30">
    <property type="entry name" value="Luciferase-like domain"/>
    <property type="match status" value="1"/>
</dbReference>
<evidence type="ECO:0000256" key="2">
    <source>
        <dbReference type="ARBA" id="ARBA00022643"/>
    </source>
</evidence>
<dbReference type="InterPro" id="IPR051260">
    <property type="entry name" value="Diverse_substr_monoxygenases"/>
</dbReference>
<keyword evidence="2 6" id="KW-0288">FMN</keyword>
<dbReference type="RefSeq" id="WP_066596361.1">
    <property type="nucleotide sequence ID" value="NZ_CP016282.1"/>
</dbReference>
<dbReference type="Proteomes" id="UP000092582">
    <property type="component" value="Chromosome 1"/>
</dbReference>
<evidence type="ECO:0000256" key="5">
    <source>
        <dbReference type="ARBA" id="ARBA00033748"/>
    </source>
</evidence>
<keyword evidence="3" id="KW-0560">Oxidoreductase</keyword>
<dbReference type="PANTHER" id="PTHR30011:SF16">
    <property type="entry name" value="C2H2 FINGER DOMAIN TRANSCRIPTION FACTOR (EUROFUNG)-RELATED"/>
    <property type="match status" value="1"/>
</dbReference>
<keyword evidence="1 6" id="KW-0285">Flavoprotein</keyword>
<dbReference type="STRING" id="670052.PA27867_2208"/>
<comment type="similarity">
    <text evidence="5">Belongs to the NtaA/SnaA/DszA monooxygenase family.</text>
</comment>
<keyword evidence="9" id="KW-1185">Reference proteome</keyword>
<dbReference type="KEGG" id="cart:PA27867_2208"/>
<evidence type="ECO:0000256" key="6">
    <source>
        <dbReference type="PIRSR" id="PIRSR000337-1"/>
    </source>
</evidence>
<feature type="binding site" evidence="6">
    <location>
        <position position="67"/>
    </location>
    <ligand>
        <name>FMN</name>
        <dbReference type="ChEBI" id="CHEBI:58210"/>
    </ligand>
</feature>
<keyword evidence="4 8" id="KW-0503">Monooxygenase</keyword>
<dbReference type="NCBIfam" id="TIGR03860">
    <property type="entry name" value="FMN_nitrolo"/>
    <property type="match status" value="1"/>
</dbReference>
<dbReference type="AlphaFoldDB" id="A0A1B1BKM5"/>
<reference evidence="8 9" key="1">
    <citation type="submission" date="2016-06" db="EMBL/GenBank/DDBJ databases">
        <title>Genome sequencing of Cryobacterium arcticum PAMC 27867.</title>
        <authorList>
            <person name="Lee J."/>
            <person name="Kim O.-S."/>
        </authorList>
    </citation>
    <scope>NUCLEOTIDE SEQUENCE [LARGE SCALE GENOMIC DNA]</scope>
    <source>
        <strain evidence="8 9">PAMC 27867</strain>
    </source>
</reference>